<dbReference type="InterPro" id="IPR013087">
    <property type="entry name" value="Znf_C2H2_type"/>
</dbReference>
<feature type="region of interest" description="Disordered" evidence="2">
    <location>
        <begin position="172"/>
        <end position="217"/>
    </location>
</feature>
<keyword evidence="1" id="KW-0479">Metal-binding</keyword>
<dbReference type="EMBL" id="JAWWNJ010000007">
    <property type="protein sequence ID" value="KAK7052319.1"/>
    <property type="molecule type" value="Genomic_DNA"/>
</dbReference>
<gene>
    <name evidence="4" type="ORF">R3P38DRAFT_1641739</name>
</gene>
<name>A0AAW0DKK6_9AGAR</name>
<dbReference type="Proteomes" id="UP001362999">
    <property type="component" value="Unassembled WGS sequence"/>
</dbReference>
<dbReference type="Gene3D" id="3.30.160.60">
    <property type="entry name" value="Classic Zinc Finger"/>
    <property type="match status" value="1"/>
</dbReference>
<keyword evidence="1" id="KW-0863">Zinc-finger</keyword>
<accession>A0AAW0DKK6</accession>
<proteinExistence type="predicted"/>
<evidence type="ECO:0000256" key="1">
    <source>
        <dbReference type="PROSITE-ProRule" id="PRU00042"/>
    </source>
</evidence>
<sequence>MGVIVNRCNSMRYGYTRYKSRMPHTTYTQPRSRSALFFHRFSNMENYPTYTNESQSEPCQYVSLPDVPSQFWPDFERGTIFAETGGPAVSAPHTFSVGDELSHASSDRPFPPVPTDEPQLDPCLTPFSIIQTGYAESFPPDSYTPEILPPDNSLDENAMRMDYGGPVAHCDHPLSLPPVSDALGSVPDPSDDGAQPSLPRFRDLSEPETTAPEPVVENTPLAYKAIEESTENYPLPDDCRTKFEDCSEARPGISKTVIENDDLEGLAPSSCGEKIPKTITPLPARRMTLRSRSAASKVEENLDGIGAVHSRFQACVGQGSKRKATRKSNDDDDEYFPPGTGRRKLRRANTPPQDSPAGPSVCQSGVQVGTGDEQDHSKDKIESGLTRKADKSCQLLVPCLNAVLSDGSQGCIRTFSRKADAVRHIKIGCCRYSGRTEPQVRCPKCGKLLSRKDSLQRHTNPDSGACPRDSRGIVSLQGKGRP</sequence>
<keyword evidence="1" id="KW-0862">Zinc</keyword>
<feature type="region of interest" description="Disordered" evidence="2">
    <location>
        <begin position="454"/>
        <end position="482"/>
    </location>
</feature>
<dbReference type="AlphaFoldDB" id="A0AAW0DKK6"/>
<organism evidence="4 5">
    <name type="scientific">Favolaschia claudopus</name>
    <dbReference type="NCBI Taxonomy" id="2862362"/>
    <lineage>
        <taxon>Eukaryota</taxon>
        <taxon>Fungi</taxon>
        <taxon>Dikarya</taxon>
        <taxon>Basidiomycota</taxon>
        <taxon>Agaricomycotina</taxon>
        <taxon>Agaricomycetes</taxon>
        <taxon>Agaricomycetidae</taxon>
        <taxon>Agaricales</taxon>
        <taxon>Marasmiineae</taxon>
        <taxon>Mycenaceae</taxon>
        <taxon>Favolaschia</taxon>
    </lineage>
</organism>
<feature type="compositionally biased region" description="Low complexity" evidence="2">
    <location>
        <begin position="207"/>
        <end position="217"/>
    </location>
</feature>
<comment type="caution">
    <text evidence="4">The sequence shown here is derived from an EMBL/GenBank/DDBJ whole genome shotgun (WGS) entry which is preliminary data.</text>
</comment>
<reference evidence="4 5" key="1">
    <citation type="journal article" date="2024" name="J Genomics">
        <title>Draft genome sequencing and assembly of Favolaschia claudopus CIRM-BRFM 2984 isolated from oak limbs.</title>
        <authorList>
            <person name="Navarro D."/>
            <person name="Drula E."/>
            <person name="Chaduli D."/>
            <person name="Cazenave R."/>
            <person name="Ahrendt S."/>
            <person name="Wang J."/>
            <person name="Lipzen A."/>
            <person name="Daum C."/>
            <person name="Barry K."/>
            <person name="Grigoriev I.V."/>
            <person name="Favel A."/>
            <person name="Rosso M.N."/>
            <person name="Martin F."/>
        </authorList>
    </citation>
    <scope>NUCLEOTIDE SEQUENCE [LARGE SCALE GENOMIC DNA]</scope>
    <source>
        <strain evidence="4 5">CIRM-BRFM 2984</strain>
    </source>
</reference>
<evidence type="ECO:0000259" key="3">
    <source>
        <dbReference type="PROSITE" id="PS50157"/>
    </source>
</evidence>
<feature type="domain" description="C2H2-type" evidence="3">
    <location>
        <begin position="440"/>
        <end position="467"/>
    </location>
</feature>
<protein>
    <recommendedName>
        <fullName evidence="3">C2H2-type domain-containing protein</fullName>
    </recommendedName>
</protein>
<keyword evidence="5" id="KW-1185">Reference proteome</keyword>
<evidence type="ECO:0000313" key="4">
    <source>
        <dbReference type="EMBL" id="KAK7052319.1"/>
    </source>
</evidence>
<dbReference type="PROSITE" id="PS50157">
    <property type="entry name" value="ZINC_FINGER_C2H2_2"/>
    <property type="match status" value="1"/>
</dbReference>
<dbReference type="GO" id="GO:0008270">
    <property type="term" value="F:zinc ion binding"/>
    <property type="evidence" value="ECO:0007669"/>
    <property type="project" value="UniProtKB-KW"/>
</dbReference>
<evidence type="ECO:0000256" key="2">
    <source>
        <dbReference type="SAM" id="MobiDB-lite"/>
    </source>
</evidence>
<feature type="region of interest" description="Disordered" evidence="2">
    <location>
        <begin position="316"/>
        <end position="380"/>
    </location>
</feature>
<evidence type="ECO:0000313" key="5">
    <source>
        <dbReference type="Proteomes" id="UP001362999"/>
    </source>
</evidence>